<proteinExistence type="predicted"/>
<reference evidence="3 4" key="1">
    <citation type="submission" date="2019-07" db="EMBL/GenBank/DDBJ databases">
        <title>Genomic Encyclopedia of Type Strains, Phase IV (KMG-IV): sequencing the most valuable type-strain genomes for metagenomic binning, comparative biology and taxonomic classification.</title>
        <authorList>
            <person name="Goeker M."/>
        </authorList>
    </citation>
    <scope>NUCLEOTIDE SEQUENCE [LARGE SCALE GENOMIC DNA]</scope>
    <source>
        <strain evidence="3 4">DSM 18961</strain>
    </source>
</reference>
<evidence type="ECO:0000256" key="1">
    <source>
        <dbReference type="ARBA" id="ARBA00022737"/>
    </source>
</evidence>
<dbReference type="InterPro" id="IPR003409">
    <property type="entry name" value="MORN"/>
</dbReference>
<keyword evidence="1" id="KW-0677">Repeat</keyword>
<evidence type="ECO:0000313" key="4">
    <source>
        <dbReference type="Proteomes" id="UP000323136"/>
    </source>
</evidence>
<dbReference type="SUPFAM" id="SSF82185">
    <property type="entry name" value="Histone H3 K4-specific methyltransferase SET7/9 N-terminal domain"/>
    <property type="match status" value="1"/>
</dbReference>
<keyword evidence="2" id="KW-0732">Signal</keyword>
<dbReference type="OrthoDB" id="1034328at2"/>
<dbReference type="RefSeq" id="WP_148870969.1">
    <property type="nucleotide sequence ID" value="NZ_VNIA01000005.1"/>
</dbReference>
<accession>A0A5S5DMT7</accession>
<dbReference type="Proteomes" id="UP000323136">
    <property type="component" value="Unassembled WGS sequence"/>
</dbReference>
<dbReference type="Pfam" id="PF02493">
    <property type="entry name" value="MORN"/>
    <property type="match status" value="2"/>
</dbReference>
<feature type="signal peptide" evidence="2">
    <location>
        <begin position="1"/>
        <end position="22"/>
    </location>
</feature>
<keyword evidence="4" id="KW-1185">Reference proteome</keyword>
<dbReference type="SMART" id="SM00698">
    <property type="entry name" value="MORN"/>
    <property type="match status" value="2"/>
</dbReference>
<dbReference type="EMBL" id="VNIA01000005">
    <property type="protein sequence ID" value="TYP97035.1"/>
    <property type="molecule type" value="Genomic_DNA"/>
</dbReference>
<sequence>MKLKLLLSCFIFASCFITKTSAQRIISSQLKGYNGINSIIYPNGYYQGHIYNGVADGIGTYYFKDGTIYYGSFYNGWRNGPGIIIIPHRGFISSCWDMGHLTEQQCKKTQANLPSFNTTISDVKEVVFDIYNHFPQTASFEATNPDNYEIVQISSNTQLGRELLGEYLNN</sequence>
<gene>
    <name evidence="3" type="ORF">C7447_10548</name>
</gene>
<protein>
    <submittedName>
        <fullName evidence="3">MORN repeat protein</fullName>
    </submittedName>
</protein>
<dbReference type="Gene3D" id="2.20.110.10">
    <property type="entry name" value="Histone H3 K4-specific methyltransferase SET7/9 N-terminal domain"/>
    <property type="match status" value="1"/>
</dbReference>
<name>A0A5S5DMT7_9FLAO</name>
<evidence type="ECO:0000256" key="2">
    <source>
        <dbReference type="SAM" id="SignalP"/>
    </source>
</evidence>
<comment type="caution">
    <text evidence="3">The sequence shown here is derived from an EMBL/GenBank/DDBJ whole genome shotgun (WGS) entry which is preliminary data.</text>
</comment>
<organism evidence="3 4">
    <name type="scientific">Tenacibaculum adriaticum</name>
    <dbReference type="NCBI Taxonomy" id="413713"/>
    <lineage>
        <taxon>Bacteria</taxon>
        <taxon>Pseudomonadati</taxon>
        <taxon>Bacteroidota</taxon>
        <taxon>Flavobacteriia</taxon>
        <taxon>Flavobacteriales</taxon>
        <taxon>Flavobacteriaceae</taxon>
        <taxon>Tenacibaculum</taxon>
    </lineage>
</organism>
<dbReference type="AlphaFoldDB" id="A0A5S5DMT7"/>
<feature type="chain" id="PRO_5024372037" evidence="2">
    <location>
        <begin position="23"/>
        <end position="170"/>
    </location>
</feature>
<evidence type="ECO:0000313" key="3">
    <source>
        <dbReference type="EMBL" id="TYP97035.1"/>
    </source>
</evidence>
<dbReference type="PROSITE" id="PS51257">
    <property type="entry name" value="PROKAR_LIPOPROTEIN"/>
    <property type="match status" value="1"/>
</dbReference>